<gene>
    <name evidence="2" type="ORF">Q31b_58240</name>
</gene>
<feature type="transmembrane region" description="Helical" evidence="1">
    <location>
        <begin position="102"/>
        <end position="124"/>
    </location>
</feature>
<dbReference type="RefSeq" id="WP_146602864.1">
    <property type="nucleotide sequence ID" value="NZ_SJPY01000019.1"/>
</dbReference>
<evidence type="ECO:0000256" key="1">
    <source>
        <dbReference type="SAM" id="Phobius"/>
    </source>
</evidence>
<organism evidence="2 3">
    <name type="scientific">Novipirellula aureliae</name>
    <dbReference type="NCBI Taxonomy" id="2527966"/>
    <lineage>
        <taxon>Bacteria</taxon>
        <taxon>Pseudomonadati</taxon>
        <taxon>Planctomycetota</taxon>
        <taxon>Planctomycetia</taxon>
        <taxon>Pirellulales</taxon>
        <taxon>Pirellulaceae</taxon>
        <taxon>Novipirellula</taxon>
    </lineage>
</organism>
<keyword evidence="1" id="KW-0472">Membrane</keyword>
<sequence>MTNPYAPPTSNITLRGDPRDAIKARVSRPATALIIMSSIQSVFVGIYLVSAAVIVVRGGTVLDDAIGLTIGCLQFICLILIAVGAAKLGFLESYRLARLGSMLACIPFITPFMLIGIPFGIWSLRLLSDPLVRDAFPDFDSQRSPRGG</sequence>
<keyword evidence="1" id="KW-1133">Transmembrane helix</keyword>
<dbReference type="Proteomes" id="UP000315471">
    <property type="component" value="Unassembled WGS sequence"/>
</dbReference>
<feature type="transmembrane region" description="Helical" evidence="1">
    <location>
        <begin position="68"/>
        <end position="90"/>
    </location>
</feature>
<dbReference type="OrthoDB" id="284130at2"/>
<accession>A0A5C6DBT8</accession>
<evidence type="ECO:0000313" key="2">
    <source>
        <dbReference type="EMBL" id="TWU32666.1"/>
    </source>
</evidence>
<dbReference type="EMBL" id="SJPY01000019">
    <property type="protein sequence ID" value="TWU32666.1"/>
    <property type="molecule type" value="Genomic_DNA"/>
</dbReference>
<dbReference type="AlphaFoldDB" id="A0A5C6DBT8"/>
<keyword evidence="1" id="KW-0812">Transmembrane</keyword>
<feature type="transmembrane region" description="Helical" evidence="1">
    <location>
        <begin position="32"/>
        <end position="56"/>
    </location>
</feature>
<comment type="caution">
    <text evidence="2">The sequence shown here is derived from an EMBL/GenBank/DDBJ whole genome shotgun (WGS) entry which is preliminary data.</text>
</comment>
<evidence type="ECO:0000313" key="3">
    <source>
        <dbReference type="Proteomes" id="UP000315471"/>
    </source>
</evidence>
<proteinExistence type="predicted"/>
<protein>
    <submittedName>
        <fullName evidence="2">Uncharacterized protein</fullName>
    </submittedName>
</protein>
<keyword evidence="3" id="KW-1185">Reference proteome</keyword>
<name>A0A5C6DBT8_9BACT</name>
<reference evidence="2 3" key="1">
    <citation type="submission" date="2019-02" db="EMBL/GenBank/DDBJ databases">
        <title>Deep-cultivation of Planctomycetes and their phenomic and genomic characterization uncovers novel biology.</title>
        <authorList>
            <person name="Wiegand S."/>
            <person name="Jogler M."/>
            <person name="Boedeker C."/>
            <person name="Pinto D."/>
            <person name="Vollmers J."/>
            <person name="Rivas-Marin E."/>
            <person name="Kohn T."/>
            <person name="Peeters S.H."/>
            <person name="Heuer A."/>
            <person name="Rast P."/>
            <person name="Oberbeckmann S."/>
            <person name="Bunk B."/>
            <person name="Jeske O."/>
            <person name="Meyerdierks A."/>
            <person name="Storesund J.E."/>
            <person name="Kallscheuer N."/>
            <person name="Luecker S."/>
            <person name="Lage O.M."/>
            <person name="Pohl T."/>
            <person name="Merkel B.J."/>
            <person name="Hornburger P."/>
            <person name="Mueller R.-W."/>
            <person name="Bruemmer F."/>
            <person name="Labrenz M."/>
            <person name="Spormann A.M."/>
            <person name="Op Den Camp H."/>
            <person name="Overmann J."/>
            <person name="Amann R."/>
            <person name="Jetten M.S.M."/>
            <person name="Mascher T."/>
            <person name="Medema M.H."/>
            <person name="Devos D.P."/>
            <person name="Kaster A.-K."/>
            <person name="Ovreas L."/>
            <person name="Rohde M."/>
            <person name="Galperin M.Y."/>
            <person name="Jogler C."/>
        </authorList>
    </citation>
    <scope>NUCLEOTIDE SEQUENCE [LARGE SCALE GENOMIC DNA]</scope>
    <source>
        <strain evidence="2 3">Q31b</strain>
    </source>
</reference>